<protein>
    <submittedName>
        <fullName evidence="3">Uncharacterized protein</fullName>
    </submittedName>
</protein>
<feature type="transmembrane region" description="Helical" evidence="2">
    <location>
        <begin position="50"/>
        <end position="72"/>
    </location>
</feature>
<evidence type="ECO:0000256" key="2">
    <source>
        <dbReference type="SAM" id="Phobius"/>
    </source>
</evidence>
<dbReference type="EMBL" id="JACMSC010000017">
    <property type="protein sequence ID" value="KAG6478870.1"/>
    <property type="molecule type" value="Genomic_DNA"/>
</dbReference>
<proteinExistence type="predicted"/>
<keyword evidence="2" id="KW-0472">Membrane</keyword>
<evidence type="ECO:0000256" key="1">
    <source>
        <dbReference type="SAM" id="MobiDB-lite"/>
    </source>
</evidence>
<dbReference type="AlphaFoldDB" id="A0A8J5K9A1"/>
<keyword evidence="2" id="KW-0812">Transmembrane</keyword>
<accession>A0A8J5K9A1</accession>
<evidence type="ECO:0000313" key="4">
    <source>
        <dbReference type="Proteomes" id="UP000734854"/>
    </source>
</evidence>
<sequence length="541" mass="58441">MKKVIQVGVAGIVIVALNFFVFRSISDVPRMFLLVGGGGPGLLHWVHNWVYLHSLHIFLCIVWLLLCCLASFTPSRSAFPLSSSADSPLPFPVNSASTEPLLFPVGSASTEQLPLPVSSASTEPLLSLVHSASTKQLPFPVNSSSTEPLPSPVRSACTKPLTFPVNSASTEPLPFPVNSASTEPLPSPETLRSPELLSSPADSASTKLLPGPADSASTKLLPSPADSASTESQPSFEPMPSPADSASTKPLPPSADSTSAGRALSLVLSAVCSAPIVCRKYNLVRSLADQILNRNLGSGVEELLELNRAALAVAFARTIALLEVAIETEVCLASGLWPSWAVQATDEQRGGPAEKLAAETMWLGQKMAESRAASKAVTMWGSMVRLPVLAISVKPSLRNLIVRVGEFMITLIHSDELEGNSTSSRLAMLKAWLPLLCQLGKEPDTVRILQTMIEKFPHEEQDDILSLAMLKAWLPLLCKLGKKADAVRLLERMIKKFTHEGQGDILSLWLRHYTSCSDFNCLNLENSYMRWYSESEKLNLK</sequence>
<name>A0A8J5K9A1_ZINOF</name>
<dbReference type="PANTHER" id="PTHR31060:SF4">
    <property type="entry name" value="1,8-CINEOLE SYNTHASE"/>
    <property type="match status" value="1"/>
</dbReference>
<keyword evidence="2" id="KW-1133">Transmembrane helix</keyword>
<feature type="compositionally biased region" description="Polar residues" evidence="1">
    <location>
        <begin position="215"/>
        <end position="235"/>
    </location>
</feature>
<gene>
    <name evidence="3" type="ORF">ZIOFF_062315</name>
</gene>
<feature type="region of interest" description="Disordered" evidence="1">
    <location>
        <begin position="168"/>
        <end position="258"/>
    </location>
</feature>
<comment type="caution">
    <text evidence="3">The sequence shown here is derived from an EMBL/GenBank/DDBJ whole genome shotgun (WGS) entry which is preliminary data.</text>
</comment>
<evidence type="ECO:0000313" key="3">
    <source>
        <dbReference type="EMBL" id="KAG6478870.1"/>
    </source>
</evidence>
<organism evidence="3 4">
    <name type="scientific">Zingiber officinale</name>
    <name type="common">Ginger</name>
    <name type="synonym">Amomum zingiber</name>
    <dbReference type="NCBI Taxonomy" id="94328"/>
    <lineage>
        <taxon>Eukaryota</taxon>
        <taxon>Viridiplantae</taxon>
        <taxon>Streptophyta</taxon>
        <taxon>Embryophyta</taxon>
        <taxon>Tracheophyta</taxon>
        <taxon>Spermatophyta</taxon>
        <taxon>Magnoliopsida</taxon>
        <taxon>Liliopsida</taxon>
        <taxon>Zingiberales</taxon>
        <taxon>Zingiberaceae</taxon>
        <taxon>Zingiber</taxon>
    </lineage>
</organism>
<keyword evidence="4" id="KW-1185">Reference proteome</keyword>
<reference evidence="3 4" key="1">
    <citation type="submission" date="2020-08" db="EMBL/GenBank/DDBJ databases">
        <title>Plant Genome Project.</title>
        <authorList>
            <person name="Zhang R.-G."/>
        </authorList>
    </citation>
    <scope>NUCLEOTIDE SEQUENCE [LARGE SCALE GENOMIC DNA]</scope>
    <source>
        <tissue evidence="3">Rhizome</tissue>
    </source>
</reference>
<dbReference type="Proteomes" id="UP000734854">
    <property type="component" value="Unassembled WGS sequence"/>
</dbReference>
<dbReference type="PANTHER" id="PTHR31060">
    <property type="entry name" value="OSJNBA0011J08.25 PROTEIN-RELATED"/>
    <property type="match status" value="1"/>
</dbReference>
<dbReference type="InterPro" id="IPR038920">
    <property type="entry name" value="At3g05675-like"/>
</dbReference>
<dbReference type="OrthoDB" id="678132at2759"/>
<dbReference type="GO" id="GO:0016567">
    <property type="term" value="P:protein ubiquitination"/>
    <property type="evidence" value="ECO:0007669"/>
    <property type="project" value="UniProtKB-UniPathway"/>
</dbReference>
<feature type="transmembrane region" description="Helical" evidence="2">
    <location>
        <begin position="7"/>
        <end position="25"/>
    </location>
</feature>
<dbReference type="UniPathway" id="UPA00143"/>